<sequence length="113" mass="11616">MLFAKAPSGGSTPIARRLRCLFLSGVALAICHGSAFAQEAYLRGSVAEDVLSASSPETLANRGLAAPGYDDGAGETTDNDSYTPPENTTAADPATTIQTAPTVPVPQDRQPIP</sequence>
<feature type="non-terminal residue" evidence="3">
    <location>
        <position position="113"/>
    </location>
</feature>
<comment type="caution">
    <text evidence="3">The sequence shown here is derived from an EMBL/GenBank/DDBJ whole genome shotgun (WGS) entry which is preliminary data.</text>
</comment>
<evidence type="ECO:0000313" key="4">
    <source>
        <dbReference type="Proteomes" id="UP000551563"/>
    </source>
</evidence>
<reference evidence="3 4" key="1">
    <citation type="journal article" date="2020" name="Biotechnol. Biofuels">
        <title>New insights from the biogas microbiome by comprehensive genome-resolved metagenomics of nearly 1600 species originating from multiple anaerobic digesters.</title>
        <authorList>
            <person name="Campanaro S."/>
            <person name="Treu L."/>
            <person name="Rodriguez-R L.M."/>
            <person name="Kovalovszki A."/>
            <person name="Ziels R.M."/>
            <person name="Maus I."/>
            <person name="Zhu X."/>
            <person name="Kougias P.G."/>
            <person name="Basile A."/>
            <person name="Luo G."/>
            <person name="Schluter A."/>
            <person name="Konstantinidis K.T."/>
            <person name="Angelidaki I."/>
        </authorList>
    </citation>
    <scope>NUCLEOTIDE SEQUENCE [LARGE SCALE GENOMIC DNA]</scope>
    <source>
        <strain evidence="3">AS04akNAM_66</strain>
    </source>
</reference>
<name>A0A7V6PH45_9HYPH</name>
<feature type="region of interest" description="Disordered" evidence="1">
    <location>
        <begin position="60"/>
        <end position="113"/>
    </location>
</feature>
<dbReference type="EMBL" id="DUMN01000717">
    <property type="protein sequence ID" value="HHV70892.1"/>
    <property type="molecule type" value="Genomic_DNA"/>
</dbReference>
<protein>
    <recommendedName>
        <fullName evidence="5">DUF680 domain-containing protein</fullName>
    </recommendedName>
</protein>
<proteinExistence type="predicted"/>
<gene>
    <name evidence="3" type="ORF">GXX48_25180</name>
</gene>
<feature type="signal peptide" evidence="2">
    <location>
        <begin position="1"/>
        <end position="37"/>
    </location>
</feature>
<dbReference type="Proteomes" id="UP000551563">
    <property type="component" value="Unassembled WGS sequence"/>
</dbReference>
<evidence type="ECO:0000256" key="2">
    <source>
        <dbReference type="SAM" id="SignalP"/>
    </source>
</evidence>
<feature type="chain" id="PRO_5031070282" description="DUF680 domain-containing protein" evidence="2">
    <location>
        <begin position="38"/>
        <end position="113"/>
    </location>
</feature>
<keyword evidence="2" id="KW-0732">Signal</keyword>
<evidence type="ECO:0008006" key="5">
    <source>
        <dbReference type="Google" id="ProtNLM"/>
    </source>
</evidence>
<accession>A0A7V6PH45</accession>
<organism evidence="3 4">
    <name type="scientific">Brucella intermedia</name>
    <dbReference type="NCBI Taxonomy" id="94625"/>
    <lineage>
        <taxon>Bacteria</taxon>
        <taxon>Pseudomonadati</taxon>
        <taxon>Pseudomonadota</taxon>
        <taxon>Alphaproteobacteria</taxon>
        <taxon>Hyphomicrobiales</taxon>
        <taxon>Brucellaceae</taxon>
        <taxon>Brucella/Ochrobactrum group</taxon>
        <taxon>Brucella</taxon>
    </lineage>
</organism>
<evidence type="ECO:0000256" key="1">
    <source>
        <dbReference type="SAM" id="MobiDB-lite"/>
    </source>
</evidence>
<dbReference type="AlphaFoldDB" id="A0A7V6PH45"/>
<feature type="compositionally biased region" description="Polar residues" evidence="1">
    <location>
        <begin position="79"/>
        <end position="101"/>
    </location>
</feature>
<evidence type="ECO:0000313" key="3">
    <source>
        <dbReference type="EMBL" id="HHV70892.1"/>
    </source>
</evidence>